<sequence>MDEITMVRELYGRPEPDPAVRERVRARITGERPARRPRRRMTFGLGLVAAATTAVIAGTNLLGGGTAGGPVVIGTPGGDGSARTILLAAAENAEKEQPGRYWRLHTTYADTYRVKEGYNVEGNRWESDRWTARSTDDPDRNFDRDLPSRPQTPADEAAWRRAGSPRVWKVISSGQPHTLTTESTGWRSSAISPERKRRLAEMCADGSPADSPASPADPRCDPLVGLSGRDRVLTDPSRLKDRLSQMRARRAFMLEAEPELEKEMAARFDMPIIYGFLTQAATPQVRAEAFRLLADTPGVRSIGTVTDRAGRRGIGLAARATRDDGGTVYDQVIILEPGTYRVLGEQKVVVEANGTHRGMAPGTVLSHTVVHQVGWTNDTPAHP</sequence>
<evidence type="ECO:0008006" key="5">
    <source>
        <dbReference type="Google" id="ProtNLM"/>
    </source>
</evidence>
<evidence type="ECO:0000313" key="3">
    <source>
        <dbReference type="EMBL" id="MBA9002445.1"/>
    </source>
</evidence>
<dbReference type="RefSeq" id="WP_182704466.1">
    <property type="nucleotide sequence ID" value="NZ_JACJII010000001.1"/>
</dbReference>
<feature type="compositionally biased region" description="Low complexity" evidence="1">
    <location>
        <begin position="204"/>
        <end position="217"/>
    </location>
</feature>
<evidence type="ECO:0000256" key="1">
    <source>
        <dbReference type="SAM" id="MobiDB-lite"/>
    </source>
</evidence>
<dbReference type="NCBIfam" id="NF038083">
    <property type="entry name" value="CU044_5270_fam"/>
    <property type="match status" value="1"/>
</dbReference>
<keyword evidence="2" id="KW-0472">Membrane</keyword>
<keyword evidence="2" id="KW-0812">Transmembrane</keyword>
<reference evidence="3 4" key="1">
    <citation type="submission" date="2020-08" db="EMBL/GenBank/DDBJ databases">
        <title>Sequencing the genomes of 1000 actinobacteria strains.</title>
        <authorList>
            <person name="Klenk H.-P."/>
        </authorList>
    </citation>
    <scope>NUCLEOTIDE SEQUENCE [LARGE SCALE GENOMIC DNA]</scope>
    <source>
        <strain evidence="3 4">DSM 45823</strain>
    </source>
</reference>
<feature type="region of interest" description="Disordered" evidence="1">
    <location>
        <begin position="130"/>
        <end position="163"/>
    </location>
</feature>
<proteinExistence type="predicted"/>
<feature type="region of interest" description="Disordered" evidence="1">
    <location>
        <begin position="198"/>
        <end position="220"/>
    </location>
</feature>
<dbReference type="EMBL" id="JACJII010000001">
    <property type="protein sequence ID" value="MBA9002445.1"/>
    <property type="molecule type" value="Genomic_DNA"/>
</dbReference>
<feature type="transmembrane region" description="Helical" evidence="2">
    <location>
        <begin position="42"/>
        <end position="63"/>
    </location>
</feature>
<evidence type="ECO:0000313" key="4">
    <source>
        <dbReference type="Proteomes" id="UP000539313"/>
    </source>
</evidence>
<comment type="caution">
    <text evidence="3">The sequence shown here is derived from an EMBL/GenBank/DDBJ whole genome shotgun (WGS) entry which is preliminary data.</text>
</comment>
<accession>A0A7W3R7K2</accession>
<dbReference type="InterPro" id="IPR047789">
    <property type="entry name" value="CU044_5270-like"/>
</dbReference>
<dbReference type="Proteomes" id="UP000539313">
    <property type="component" value="Unassembled WGS sequence"/>
</dbReference>
<organism evidence="3 4">
    <name type="scientific">Thermomonospora cellulosilytica</name>
    <dbReference type="NCBI Taxonomy" id="1411118"/>
    <lineage>
        <taxon>Bacteria</taxon>
        <taxon>Bacillati</taxon>
        <taxon>Actinomycetota</taxon>
        <taxon>Actinomycetes</taxon>
        <taxon>Streptosporangiales</taxon>
        <taxon>Thermomonosporaceae</taxon>
        <taxon>Thermomonospora</taxon>
    </lineage>
</organism>
<keyword evidence="4" id="KW-1185">Reference proteome</keyword>
<feature type="compositionally biased region" description="Basic and acidic residues" evidence="1">
    <location>
        <begin position="130"/>
        <end position="147"/>
    </location>
</feature>
<name>A0A7W3R7K2_9ACTN</name>
<evidence type="ECO:0000256" key="2">
    <source>
        <dbReference type="SAM" id="Phobius"/>
    </source>
</evidence>
<gene>
    <name evidence="3" type="ORF">HNR21_001327</name>
</gene>
<protein>
    <recommendedName>
        <fullName evidence="5">CU044_5270 family protein</fullName>
    </recommendedName>
</protein>
<dbReference type="AlphaFoldDB" id="A0A7W3R7K2"/>
<keyword evidence="2" id="KW-1133">Transmembrane helix</keyword>